<dbReference type="EMBL" id="CAUWAG010000013">
    <property type="protein sequence ID" value="CAJ2509888.1"/>
    <property type="molecule type" value="Genomic_DNA"/>
</dbReference>
<keyword evidence="3" id="KW-1185">Reference proteome</keyword>
<organism evidence="2 3">
    <name type="scientific">Anthostomella pinea</name>
    <dbReference type="NCBI Taxonomy" id="933095"/>
    <lineage>
        <taxon>Eukaryota</taxon>
        <taxon>Fungi</taxon>
        <taxon>Dikarya</taxon>
        <taxon>Ascomycota</taxon>
        <taxon>Pezizomycotina</taxon>
        <taxon>Sordariomycetes</taxon>
        <taxon>Xylariomycetidae</taxon>
        <taxon>Xylariales</taxon>
        <taxon>Xylariaceae</taxon>
        <taxon>Anthostomella</taxon>
    </lineage>
</organism>
<evidence type="ECO:0000256" key="1">
    <source>
        <dbReference type="SAM" id="MobiDB-lite"/>
    </source>
</evidence>
<comment type="caution">
    <text evidence="2">The sequence shown here is derived from an EMBL/GenBank/DDBJ whole genome shotgun (WGS) entry which is preliminary data.</text>
</comment>
<accession>A0AAI8YM34</accession>
<protein>
    <submittedName>
        <fullName evidence="2">Uu.00g057880.m01.CDS01</fullName>
    </submittedName>
</protein>
<feature type="region of interest" description="Disordered" evidence="1">
    <location>
        <begin position="1"/>
        <end position="52"/>
    </location>
</feature>
<dbReference type="AlphaFoldDB" id="A0AAI8YM34"/>
<gene>
    <name evidence="2" type="ORF">KHLLAP_LOCUS10356</name>
</gene>
<proteinExistence type="predicted"/>
<name>A0AAI8YM34_9PEZI</name>
<evidence type="ECO:0000313" key="2">
    <source>
        <dbReference type="EMBL" id="CAJ2509888.1"/>
    </source>
</evidence>
<reference evidence="2" key="1">
    <citation type="submission" date="2023-10" db="EMBL/GenBank/DDBJ databases">
        <authorList>
            <person name="Hackl T."/>
        </authorList>
    </citation>
    <scope>NUCLEOTIDE SEQUENCE</scope>
</reference>
<feature type="compositionally biased region" description="Low complexity" evidence="1">
    <location>
        <begin position="18"/>
        <end position="32"/>
    </location>
</feature>
<dbReference type="Proteomes" id="UP001295740">
    <property type="component" value="Unassembled WGS sequence"/>
</dbReference>
<evidence type="ECO:0000313" key="3">
    <source>
        <dbReference type="Proteomes" id="UP001295740"/>
    </source>
</evidence>
<sequence>MGASGKNGDNKHVHYQATRSSSHTRTSNSNPNRNRRCSPIPTSPEIRRHNRNIRVESGLNTVLNTPEGLIINGQLQSDNASAPALGVIPGLYPTNKAPVPGFNHVGPSPTNFPFAPQGPGGNMSYIQGNLSSVAAGAWPNPNQQHFQPQVPDTTNGPQVHTYIPRFDPPGTPHYSMGPYGPQFVQPDGTQFMQPMQPMHPGFAPFQQVGNFAGPQQPMFPQQGIPEQAFLPQQAPAFQAMPGPQVYMPNAQSGMPTAPIGMMPQGQPPMMMPQMPQMPQMGLPQQAMGPPPPAFMAGGQGVPGMVPAGYGVAGVGGNPAPFPGAPAPFPGSAPDIMGIGKTGTEAAAEQAASAVNSQAMEPQDMKPGDDDPSRMYWCRELDGAWLLRSRFSIDRLEDCRWYVWETGVFYAVRIAD</sequence>